<dbReference type="Proteomes" id="UP000324194">
    <property type="component" value="Chromosome 2"/>
</dbReference>
<proteinExistence type="predicted"/>
<dbReference type="EMBL" id="LR699120">
    <property type="protein sequence ID" value="VVC77173.1"/>
    <property type="molecule type" value="Genomic_DNA"/>
</dbReference>
<gene>
    <name evidence="2" type="ORF">AQUSIP_25000</name>
</gene>
<name>A0A5E4PLI3_9COXI</name>
<keyword evidence="1" id="KW-1133">Transmembrane helix</keyword>
<feature type="transmembrane region" description="Helical" evidence="1">
    <location>
        <begin position="168"/>
        <end position="185"/>
    </location>
</feature>
<sequence length="259" mass="29996">MGRMHLFELEDKSWCPRVIRETTTDFLLGIYNVFNIYEPAYEKIVEILDKTGSDTIIDCCSGSGGPIRRLRDHLDKSGKSLVVINLTDKYPNASAFASLQARYPEKIVGHDQSLDASKLPPEMQGMRTFFSSFHHFQPDEAVNILQDAVNNQVPIAIFETTQRHPMDFIRALLSPILILLILPFSRRMTWKKFFFTYLVPVTPWTNCWDYIVSNLRTYSTKEMQGLIKQLHAPGYYFETGKLWSRRARSQVPYLIGYKL</sequence>
<evidence type="ECO:0000256" key="1">
    <source>
        <dbReference type="SAM" id="Phobius"/>
    </source>
</evidence>
<dbReference type="AlphaFoldDB" id="A0A5E4PLI3"/>
<keyword evidence="1" id="KW-0472">Membrane</keyword>
<evidence type="ECO:0000313" key="2">
    <source>
        <dbReference type="EMBL" id="VVC77173.1"/>
    </source>
</evidence>
<dbReference type="RefSeq" id="WP_148340566.1">
    <property type="nucleotide sequence ID" value="NZ_LR699120.1"/>
</dbReference>
<dbReference type="KEGG" id="asip:AQUSIP_25000"/>
<keyword evidence="1" id="KW-0812">Transmembrane</keyword>
<protein>
    <recommendedName>
        <fullName evidence="4">Methyltransferase domain-containing protein</fullName>
    </recommendedName>
</protein>
<organism evidence="2 3">
    <name type="scientific">Aquicella siphonis</name>
    <dbReference type="NCBI Taxonomy" id="254247"/>
    <lineage>
        <taxon>Bacteria</taxon>
        <taxon>Pseudomonadati</taxon>
        <taxon>Pseudomonadota</taxon>
        <taxon>Gammaproteobacteria</taxon>
        <taxon>Legionellales</taxon>
        <taxon>Coxiellaceae</taxon>
        <taxon>Aquicella</taxon>
    </lineage>
</organism>
<evidence type="ECO:0000313" key="3">
    <source>
        <dbReference type="Proteomes" id="UP000324194"/>
    </source>
</evidence>
<reference evidence="2 3" key="1">
    <citation type="submission" date="2019-08" db="EMBL/GenBank/DDBJ databases">
        <authorList>
            <person name="Guy L."/>
        </authorList>
    </citation>
    <scope>NUCLEOTIDE SEQUENCE [LARGE SCALE GENOMIC DNA]</scope>
    <source>
        <strain evidence="2 3">SGT-108</strain>
    </source>
</reference>
<evidence type="ECO:0008006" key="4">
    <source>
        <dbReference type="Google" id="ProtNLM"/>
    </source>
</evidence>
<accession>A0A5E4PLI3</accession>
<dbReference type="OrthoDB" id="117053at2"/>
<keyword evidence="3" id="KW-1185">Reference proteome</keyword>